<organism evidence="1">
    <name type="scientific">Rhizophora mucronata</name>
    <name type="common">Asiatic mangrove</name>
    <dbReference type="NCBI Taxonomy" id="61149"/>
    <lineage>
        <taxon>Eukaryota</taxon>
        <taxon>Viridiplantae</taxon>
        <taxon>Streptophyta</taxon>
        <taxon>Embryophyta</taxon>
        <taxon>Tracheophyta</taxon>
        <taxon>Spermatophyta</taxon>
        <taxon>Magnoliopsida</taxon>
        <taxon>eudicotyledons</taxon>
        <taxon>Gunneridae</taxon>
        <taxon>Pentapetalae</taxon>
        <taxon>rosids</taxon>
        <taxon>fabids</taxon>
        <taxon>Malpighiales</taxon>
        <taxon>Rhizophoraceae</taxon>
        <taxon>Rhizophora</taxon>
    </lineage>
</organism>
<accession>A0A2P2NBT4</accession>
<dbReference type="AlphaFoldDB" id="A0A2P2NBT4"/>
<dbReference type="EMBL" id="GGEC01059441">
    <property type="protein sequence ID" value="MBX39925.1"/>
    <property type="molecule type" value="Transcribed_RNA"/>
</dbReference>
<protein>
    <submittedName>
        <fullName evidence="1">Uncharacterized protein</fullName>
    </submittedName>
</protein>
<name>A0A2P2NBT4_RHIMU</name>
<proteinExistence type="predicted"/>
<reference evidence="1" key="1">
    <citation type="submission" date="2018-02" db="EMBL/GenBank/DDBJ databases">
        <title>Rhizophora mucronata_Transcriptome.</title>
        <authorList>
            <person name="Meera S.P."/>
            <person name="Sreeshan A."/>
            <person name="Augustine A."/>
        </authorList>
    </citation>
    <scope>NUCLEOTIDE SEQUENCE</scope>
    <source>
        <tissue evidence="1">Leaf</tissue>
    </source>
</reference>
<evidence type="ECO:0000313" key="1">
    <source>
        <dbReference type="EMBL" id="MBX39925.1"/>
    </source>
</evidence>
<sequence length="43" mass="5165">MDILIVKVNFFHFNMIFTPQFHKCIRGGHVLSNREYIHVDMLC</sequence>